<dbReference type="EMBL" id="QKWP01000107">
    <property type="protein sequence ID" value="RIB27214.1"/>
    <property type="molecule type" value="Genomic_DNA"/>
</dbReference>
<keyword evidence="1" id="KW-0472">Membrane</keyword>
<comment type="caution">
    <text evidence="2">The sequence shown here is derived from an EMBL/GenBank/DDBJ whole genome shotgun (WGS) entry which is preliminary data.</text>
</comment>
<organism evidence="2 3">
    <name type="scientific">Gigaspora rosea</name>
    <dbReference type="NCBI Taxonomy" id="44941"/>
    <lineage>
        <taxon>Eukaryota</taxon>
        <taxon>Fungi</taxon>
        <taxon>Fungi incertae sedis</taxon>
        <taxon>Mucoromycota</taxon>
        <taxon>Glomeromycotina</taxon>
        <taxon>Glomeromycetes</taxon>
        <taxon>Diversisporales</taxon>
        <taxon>Gigasporaceae</taxon>
        <taxon>Gigaspora</taxon>
    </lineage>
</organism>
<name>A0A397VXG7_9GLOM</name>
<gene>
    <name evidence="2" type="ORF">C2G38_2062704</name>
</gene>
<accession>A0A397VXG7</accession>
<evidence type="ECO:0000313" key="3">
    <source>
        <dbReference type="Proteomes" id="UP000266673"/>
    </source>
</evidence>
<keyword evidence="1" id="KW-0812">Transmembrane</keyword>
<feature type="transmembrane region" description="Helical" evidence="1">
    <location>
        <begin position="49"/>
        <end position="71"/>
    </location>
</feature>
<keyword evidence="1" id="KW-1133">Transmembrane helix</keyword>
<feature type="transmembrane region" description="Helical" evidence="1">
    <location>
        <begin position="20"/>
        <end position="43"/>
    </location>
</feature>
<evidence type="ECO:0000256" key="1">
    <source>
        <dbReference type="SAM" id="Phobius"/>
    </source>
</evidence>
<evidence type="ECO:0000313" key="2">
    <source>
        <dbReference type="EMBL" id="RIB27214.1"/>
    </source>
</evidence>
<sequence length="207" mass="24031">MLVYIRLNYEKLDSGWSGLFKMLLIGAAGATTAIVTGGAAIALFQLGNIMFGSISAISFLLIAGLSSYAAIYQLGEITKDRLRLIAEKCVYYNKKHNFQLISKNCQHFVDEMLACLNLKFKPEGEFRKFMDRIRQGDASFQFKNITFESRMDFDRYVDIHWKNLENEWDKKLLICYSDVMESLYLRGEDVWGPKNIEVWLQRYEDLK</sequence>
<keyword evidence="3" id="KW-1185">Reference proteome</keyword>
<dbReference type="Proteomes" id="UP000266673">
    <property type="component" value="Unassembled WGS sequence"/>
</dbReference>
<protein>
    <submittedName>
        <fullName evidence="2">Uncharacterized protein</fullName>
    </submittedName>
</protein>
<dbReference type="AlphaFoldDB" id="A0A397VXG7"/>
<reference evidence="2 3" key="1">
    <citation type="submission" date="2018-06" db="EMBL/GenBank/DDBJ databases">
        <title>Comparative genomics reveals the genomic features of Rhizophagus irregularis, R. cerebriforme, R. diaphanum and Gigaspora rosea, and their symbiotic lifestyle signature.</title>
        <authorList>
            <person name="Morin E."/>
            <person name="San Clemente H."/>
            <person name="Chen E.C.H."/>
            <person name="De La Providencia I."/>
            <person name="Hainaut M."/>
            <person name="Kuo A."/>
            <person name="Kohler A."/>
            <person name="Murat C."/>
            <person name="Tang N."/>
            <person name="Roy S."/>
            <person name="Loubradou J."/>
            <person name="Henrissat B."/>
            <person name="Grigoriev I.V."/>
            <person name="Corradi N."/>
            <person name="Roux C."/>
            <person name="Martin F.M."/>
        </authorList>
    </citation>
    <scope>NUCLEOTIDE SEQUENCE [LARGE SCALE GENOMIC DNA]</scope>
    <source>
        <strain evidence="2 3">DAOM 194757</strain>
    </source>
</reference>
<dbReference type="OrthoDB" id="10255738at2759"/>
<proteinExistence type="predicted"/>